<evidence type="ECO:0000313" key="3">
    <source>
        <dbReference type="Proteomes" id="UP000613768"/>
    </source>
</evidence>
<gene>
    <name evidence="2" type="ORF">IFO71_08720</name>
</gene>
<comment type="caution">
    <text evidence="2">The sequence shown here is derived from an EMBL/GenBank/DDBJ whole genome shotgun (WGS) entry which is preliminary data.</text>
</comment>
<dbReference type="RefSeq" id="WP_192029245.1">
    <property type="nucleotide sequence ID" value="NZ_JACYTR010000013.1"/>
</dbReference>
<dbReference type="Proteomes" id="UP000613768">
    <property type="component" value="Unassembled WGS sequence"/>
</dbReference>
<sequence>MLKHALFHATVVLSSLCLLPTSAQSAVFSVGPVSDPGCTHTDLQAAISAAVADPAGPHRIKIARADIEFELNAVGEAYALLNPQADISIEGNFSQCSDEFSANDGNRSTIRLSSGSVGRVMRIELPASPARQVTLREIALSGGNTTSFTDEFGYGAGLRVSGAGAVKLDRSAVLDSRAARGGGVAVLSGARLELINGSSVGNNRAETSTGRGGGIYCQGSLSSVLLGWASVLQNHSAGNGGGIYLDDCGGLFSLDTTLGFTAAINLSNNSAGEDGVSGRGYGGAIYSLHSSIEIDSASSSPYLLWMNNNSGHRGGAVYLDSDNSATTSAQLAGAAYTNNFARDRGGAFYLRNSASLSVFHRRSTPCTLSAPILGQLRSLNACSLFAGNLSLGNGSASAPGAAVVYATATSAQPALVDIQRSLIAFNQDSGRAAVAYINNARFRLRNSRVHENSAAGSTAGGLGPVLFQLFAPGPHLLQHTTVLGNGGLNHMAEVWNSQLDLSGSIVHSSTMQVWNPQSGASLRHRGCLLTHPNEASLPSSSEEIAPGLFSDGPTQADPQLAADGTPVIGSRAIDGCSAVRVDAGLDFFGRARGRDAPGVVNFPFAGSIAEDFFNDLGAVEAAGGDGIFHNGFESLP</sequence>
<evidence type="ECO:0000256" key="1">
    <source>
        <dbReference type="SAM" id="SignalP"/>
    </source>
</evidence>
<feature type="signal peptide" evidence="1">
    <location>
        <begin position="1"/>
        <end position="25"/>
    </location>
</feature>
<dbReference type="SUPFAM" id="SSF51126">
    <property type="entry name" value="Pectin lyase-like"/>
    <property type="match status" value="1"/>
</dbReference>
<dbReference type="EMBL" id="JACYTR010000013">
    <property type="protein sequence ID" value="MBD8525825.1"/>
    <property type="molecule type" value="Genomic_DNA"/>
</dbReference>
<evidence type="ECO:0008006" key="4">
    <source>
        <dbReference type="Google" id="ProtNLM"/>
    </source>
</evidence>
<keyword evidence="1" id="KW-0732">Signal</keyword>
<name>A0AAW3ZIB5_9GAMM</name>
<keyword evidence="3" id="KW-1185">Reference proteome</keyword>
<organism evidence="2 3">
    <name type="scientific">Pseudomarimonas arenosa</name>
    <dbReference type="NCBI Taxonomy" id="2774145"/>
    <lineage>
        <taxon>Bacteria</taxon>
        <taxon>Pseudomonadati</taxon>
        <taxon>Pseudomonadota</taxon>
        <taxon>Gammaproteobacteria</taxon>
        <taxon>Lysobacterales</taxon>
        <taxon>Lysobacteraceae</taxon>
        <taxon>Pseudomarimonas</taxon>
    </lineage>
</organism>
<feature type="chain" id="PRO_5043924203" description="Outer membrane repeat protein" evidence="1">
    <location>
        <begin position="26"/>
        <end position="636"/>
    </location>
</feature>
<reference evidence="2 3" key="1">
    <citation type="submission" date="2020-09" db="EMBL/GenBank/DDBJ databases">
        <title>Pseudoxanthomonas sp. CAU 1598 isolated from sand of Yaerae Beach.</title>
        <authorList>
            <person name="Kim W."/>
        </authorList>
    </citation>
    <scope>NUCLEOTIDE SEQUENCE [LARGE SCALE GENOMIC DNA]</scope>
    <source>
        <strain evidence="2 3">CAU 1598</strain>
    </source>
</reference>
<proteinExistence type="predicted"/>
<dbReference type="InterPro" id="IPR011050">
    <property type="entry name" value="Pectin_lyase_fold/virulence"/>
</dbReference>
<evidence type="ECO:0000313" key="2">
    <source>
        <dbReference type="EMBL" id="MBD8525825.1"/>
    </source>
</evidence>
<protein>
    <recommendedName>
        <fullName evidence="4">Outer membrane repeat protein</fullName>
    </recommendedName>
</protein>
<dbReference type="AlphaFoldDB" id="A0AAW3ZIB5"/>
<accession>A0AAW3ZIB5</accession>